<protein>
    <submittedName>
        <fullName evidence="2">WD_REPEATS_REGION domain-containing protein</fullName>
    </submittedName>
</protein>
<dbReference type="WBParaSite" id="Pan_g12895.t1">
    <property type="protein sequence ID" value="Pan_g12895.t1"/>
    <property type="gene ID" value="Pan_g12895"/>
</dbReference>
<dbReference type="Proteomes" id="UP000492821">
    <property type="component" value="Unassembled WGS sequence"/>
</dbReference>
<reference evidence="1" key="1">
    <citation type="journal article" date="2013" name="Genetics">
        <title>The draft genome and transcriptome of Panagrellus redivivus are shaped by the harsh demands of a free-living lifestyle.</title>
        <authorList>
            <person name="Srinivasan J."/>
            <person name="Dillman A.R."/>
            <person name="Macchietto M.G."/>
            <person name="Heikkinen L."/>
            <person name="Lakso M."/>
            <person name="Fracchia K.M."/>
            <person name="Antoshechkin I."/>
            <person name="Mortazavi A."/>
            <person name="Wong G."/>
            <person name="Sternberg P.W."/>
        </authorList>
    </citation>
    <scope>NUCLEOTIDE SEQUENCE [LARGE SCALE GENOMIC DNA]</scope>
    <source>
        <strain evidence="1">MT8872</strain>
    </source>
</reference>
<proteinExistence type="predicted"/>
<reference evidence="2" key="2">
    <citation type="submission" date="2020-10" db="UniProtKB">
        <authorList>
            <consortium name="WormBaseParasite"/>
        </authorList>
    </citation>
    <scope>IDENTIFICATION</scope>
</reference>
<keyword evidence="1" id="KW-1185">Reference proteome</keyword>
<accession>A0A7E4UU37</accession>
<evidence type="ECO:0000313" key="2">
    <source>
        <dbReference type="WBParaSite" id="Pan_g12895.t1"/>
    </source>
</evidence>
<organism evidence="1 2">
    <name type="scientific">Panagrellus redivivus</name>
    <name type="common">Microworm</name>
    <dbReference type="NCBI Taxonomy" id="6233"/>
    <lineage>
        <taxon>Eukaryota</taxon>
        <taxon>Metazoa</taxon>
        <taxon>Ecdysozoa</taxon>
        <taxon>Nematoda</taxon>
        <taxon>Chromadorea</taxon>
        <taxon>Rhabditida</taxon>
        <taxon>Tylenchina</taxon>
        <taxon>Panagrolaimomorpha</taxon>
        <taxon>Panagrolaimoidea</taxon>
        <taxon>Panagrolaimidae</taxon>
        <taxon>Panagrellus</taxon>
    </lineage>
</organism>
<evidence type="ECO:0000313" key="1">
    <source>
        <dbReference type="Proteomes" id="UP000492821"/>
    </source>
</evidence>
<name>A0A7E4UU37_PANRE</name>
<sequence length="816" mass="92679">MPPKINDDRHVTLHSDNKDQLQWRRCDILLQTKTGVKKNLTVKRKTSNCAYLSNASLFGFAFLVAKPTRRFYLRSLSTVACKAMRKANAVLYPNMHERIYNDFLLAEHRLQRVLIQWKLLQPRFAAKKTASLSPETRSLLILSLKQQHQHVAQALRKLYEVKACWDAYKKMAICFTIALFKKARVKIANSLEPKGAKVINQIEILLLEFQNPPTTPTPFNDLPYEFQKRLVQLLPPKDVTTFKSCGNTAFKTVKKHLPNCIFVHSLFVVYFNFKLKEILSSKKNSHKVIDKIAMNDFNFFKPEMAPCYVSTTLSIYLGSQEAYSKAMEFISGDFETIKIYGAKISWKQAFDLINKSPCVRHASYKFGKIEKVEYNDFFVAMMLLLQTNNIELLVFRHWSFFSFLEEIQAFLNCLDIGILWGLVLSIVIIGCGTKKTRTKKGTDEDHDTAPYSPGHQVASSLQQKVTKKVSSHFDDDFDVKSKAKGVKMTTEHEITDIVRHQEQGIAIVTSISIRFGQVDNEGSLTFSSYGPQYGGITATCHGDEMVAVVLSGDDPITHIFQVFHGNKHVASGPARSHQPAEMSSTHSNACKQIVFITDDMIITLGDDGILKFWCTSIKTDTKLLRSVGFVQFVYRNTYLTMKCTAFAIDAINRDIVFGFENGNIAEHPLPAADAINKDYSHHIVYEGDQEFHEQKSVLAILKQNDTVYFRQQTNAVKFEDGKTKVETTMPRVTRNPQICAMNGCMIAFSSDVGVDLFDVELQKLTTFTCRDPKICAIAETPFLVIGKNFKKDENKKHVGDLVVTTYDEDTKELEIF</sequence>
<dbReference type="AlphaFoldDB" id="A0A7E4UU37"/>